<evidence type="ECO:0000313" key="9">
    <source>
        <dbReference type="Proteomes" id="UP000646484"/>
    </source>
</evidence>
<comment type="caution">
    <text evidence="8">The sequence shown here is derived from an EMBL/GenBank/DDBJ whole genome shotgun (WGS) entry which is preliminary data.</text>
</comment>
<evidence type="ECO:0000256" key="1">
    <source>
        <dbReference type="ARBA" id="ARBA00004162"/>
    </source>
</evidence>
<keyword evidence="7" id="KW-0653">Protein transport</keyword>
<dbReference type="RefSeq" id="WP_186974638.1">
    <property type="nucleotide sequence ID" value="NZ_JACOOH010000001.1"/>
</dbReference>
<organism evidence="8 9">
    <name type="scientific">Butyricimonas hominis</name>
    <dbReference type="NCBI Taxonomy" id="2763032"/>
    <lineage>
        <taxon>Bacteria</taxon>
        <taxon>Pseudomonadati</taxon>
        <taxon>Bacteroidota</taxon>
        <taxon>Bacteroidia</taxon>
        <taxon>Bacteroidales</taxon>
        <taxon>Odoribacteraceae</taxon>
        <taxon>Butyricimonas</taxon>
    </lineage>
</organism>
<keyword evidence="3" id="KW-1003">Cell membrane</keyword>
<evidence type="ECO:0000256" key="6">
    <source>
        <dbReference type="ARBA" id="ARBA00023136"/>
    </source>
</evidence>
<dbReference type="Pfam" id="PF02472">
    <property type="entry name" value="ExbD"/>
    <property type="match status" value="1"/>
</dbReference>
<keyword evidence="5" id="KW-1133">Transmembrane helix</keyword>
<dbReference type="EMBL" id="JACOOH010000001">
    <property type="protein sequence ID" value="MBC5619729.1"/>
    <property type="molecule type" value="Genomic_DNA"/>
</dbReference>
<protein>
    <submittedName>
        <fullName evidence="8">Biopolymer transporter ExbD</fullName>
    </submittedName>
</protein>
<dbReference type="PANTHER" id="PTHR30558:SF3">
    <property type="entry name" value="BIOPOLYMER TRANSPORT PROTEIN EXBD-RELATED"/>
    <property type="match status" value="1"/>
</dbReference>
<dbReference type="InterPro" id="IPR003400">
    <property type="entry name" value="ExbD"/>
</dbReference>
<evidence type="ECO:0000256" key="3">
    <source>
        <dbReference type="ARBA" id="ARBA00022475"/>
    </source>
</evidence>
<keyword evidence="6" id="KW-0472">Membrane</keyword>
<accession>A0ABR7CVV5</accession>
<reference evidence="8 9" key="1">
    <citation type="submission" date="2020-08" db="EMBL/GenBank/DDBJ databases">
        <title>Genome public.</title>
        <authorList>
            <person name="Liu C."/>
            <person name="Sun Q."/>
        </authorList>
    </citation>
    <scope>NUCLEOTIDE SEQUENCE [LARGE SCALE GENOMIC DNA]</scope>
    <source>
        <strain evidence="8 9">NSJ-56</strain>
    </source>
</reference>
<keyword evidence="7" id="KW-0813">Transport</keyword>
<name>A0ABR7CVV5_9BACT</name>
<keyword evidence="4 7" id="KW-0812">Transmembrane</keyword>
<proteinExistence type="inferred from homology"/>
<dbReference type="PANTHER" id="PTHR30558">
    <property type="entry name" value="EXBD MEMBRANE COMPONENT OF PMF-DRIVEN MACROMOLECULE IMPORT SYSTEM"/>
    <property type="match status" value="1"/>
</dbReference>
<evidence type="ECO:0000256" key="4">
    <source>
        <dbReference type="ARBA" id="ARBA00022692"/>
    </source>
</evidence>
<sequence>MARKKTPEINATSTADIAFLLLIFFLVSTTMDVDSGLFRRLPPMPPEDKVQIPPVAKRNVLQVMVNKDDMLAVNSEMMDVSQLKAKTIEFILNKDNKPDLPSKKLKEIPFFGQVEISNGIVSLQSDRGTSYKMYIAVQDELTAAYDEVRDMKAMEKWGKKYSELTEEQMDAVRKYIPTAISEAEPKNVGQKGGGK</sequence>
<comment type="similarity">
    <text evidence="2 7">Belongs to the ExbD/TolR family.</text>
</comment>
<keyword evidence="9" id="KW-1185">Reference proteome</keyword>
<gene>
    <name evidence="8" type="ORF">H8S64_01305</name>
</gene>
<evidence type="ECO:0000313" key="8">
    <source>
        <dbReference type="EMBL" id="MBC5619729.1"/>
    </source>
</evidence>
<dbReference type="Proteomes" id="UP000646484">
    <property type="component" value="Unassembled WGS sequence"/>
</dbReference>
<evidence type="ECO:0000256" key="5">
    <source>
        <dbReference type="ARBA" id="ARBA00022989"/>
    </source>
</evidence>
<evidence type="ECO:0000256" key="7">
    <source>
        <dbReference type="RuleBase" id="RU003879"/>
    </source>
</evidence>
<comment type="subcellular location">
    <subcellularLocation>
        <location evidence="1">Cell membrane</location>
        <topology evidence="1">Single-pass membrane protein</topology>
    </subcellularLocation>
    <subcellularLocation>
        <location evidence="7">Cell membrane</location>
        <topology evidence="7">Single-pass type II membrane protein</topology>
    </subcellularLocation>
</comment>
<evidence type="ECO:0000256" key="2">
    <source>
        <dbReference type="ARBA" id="ARBA00005811"/>
    </source>
</evidence>